<dbReference type="InterPro" id="IPR015197">
    <property type="entry name" value="PngaseF_C"/>
</dbReference>
<feature type="region of interest" description="Disordered" evidence="2">
    <location>
        <begin position="29"/>
        <end position="74"/>
    </location>
</feature>
<keyword evidence="1" id="KW-1015">Disulfide bond</keyword>
<reference evidence="4 5" key="1">
    <citation type="submission" date="2021-04" db="EMBL/GenBank/DDBJ databases">
        <title>Genome analysis of Polyangium sp.</title>
        <authorList>
            <person name="Li Y."/>
            <person name="Wang J."/>
        </authorList>
    </citation>
    <scope>NUCLEOTIDE SEQUENCE [LARGE SCALE GENOMIC DNA]</scope>
    <source>
        <strain evidence="4 5">SDU14</strain>
    </source>
</reference>
<organism evidence="4 5">
    <name type="scientific">Polyangium jinanense</name>
    <dbReference type="NCBI Taxonomy" id="2829994"/>
    <lineage>
        <taxon>Bacteria</taxon>
        <taxon>Pseudomonadati</taxon>
        <taxon>Myxococcota</taxon>
        <taxon>Polyangia</taxon>
        <taxon>Polyangiales</taxon>
        <taxon>Polyangiaceae</taxon>
        <taxon>Polyangium</taxon>
    </lineage>
</organism>
<dbReference type="SUPFAM" id="SSF49742">
    <property type="entry name" value="PHM/PNGase F"/>
    <property type="match status" value="1"/>
</dbReference>
<name>A0A9X3X080_9BACT</name>
<dbReference type="InterPro" id="IPR008977">
    <property type="entry name" value="PHM/PNGase_F_dom_sf"/>
</dbReference>
<sequence>MRNVPSVRVGFAALLGALWLVGCGGGSGGQGGAGGQGASGGSGGSGGQGGGGGPSYADPYTITPFDDTRITSDGSQPNFQTVFADVDFKDGPFASAKLVVDLASTCYPFDKWLDNPPPQGQNWPADCDAFDRNFDISLDDPMDPATEPPGLEVMHAITPFGGPLHLEIDVTDVANGLPGKHRMRAHITTYSDGAGMVSGSNGGWNVTAKLEMVPGAPPRNVLAVKSLHYGSQTTAEGPGALNFEVPEGTTSGKIEFRTSGHGGGNAGSGCIGPAEEFCNRTHTVSVDGAVIDTWKPWRTDCKDLCTETMHTWPSGNSFTYCLENPCGAISSVKAPRANWCPGSMTAPKVWETPELGKPGQHSFQWAVNTVESGGSWAVSATYFAYGP</sequence>
<evidence type="ECO:0000259" key="3">
    <source>
        <dbReference type="Pfam" id="PF09113"/>
    </source>
</evidence>
<accession>A0A9X3X080</accession>
<protein>
    <recommendedName>
        <fullName evidence="3">Peptide-N-glycosidase F C-terminal domain-containing protein</fullName>
    </recommendedName>
</protein>
<dbReference type="RefSeq" id="WP_272417205.1">
    <property type="nucleotide sequence ID" value="NZ_JAGTJJ010000002.1"/>
</dbReference>
<dbReference type="PROSITE" id="PS51257">
    <property type="entry name" value="PROKAR_LIPOPROTEIN"/>
    <property type="match status" value="1"/>
</dbReference>
<evidence type="ECO:0000313" key="5">
    <source>
        <dbReference type="Proteomes" id="UP001151081"/>
    </source>
</evidence>
<keyword evidence="5" id="KW-1185">Reference proteome</keyword>
<dbReference type="Gene3D" id="2.60.120.230">
    <property type="match status" value="2"/>
</dbReference>
<evidence type="ECO:0000256" key="2">
    <source>
        <dbReference type="SAM" id="MobiDB-lite"/>
    </source>
</evidence>
<feature type="domain" description="Peptide-N-glycosidase F C-terminal" evidence="3">
    <location>
        <begin position="239"/>
        <end position="380"/>
    </location>
</feature>
<proteinExistence type="predicted"/>
<comment type="caution">
    <text evidence="4">The sequence shown here is derived from an EMBL/GenBank/DDBJ whole genome shotgun (WGS) entry which is preliminary data.</text>
</comment>
<dbReference type="AlphaFoldDB" id="A0A9X3X080"/>
<dbReference type="Pfam" id="PF09113">
    <property type="entry name" value="N-glycanase_C"/>
    <property type="match status" value="1"/>
</dbReference>
<gene>
    <name evidence="4" type="ORF">KEG57_06705</name>
</gene>
<dbReference type="Proteomes" id="UP001151081">
    <property type="component" value="Unassembled WGS sequence"/>
</dbReference>
<evidence type="ECO:0000256" key="1">
    <source>
        <dbReference type="ARBA" id="ARBA00023157"/>
    </source>
</evidence>
<dbReference type="EMBL" id="JAGTJJ010000002">
    <property type="protein sequence ID" value="MDC3980175.1"/>
    <property type="molecule type" value="Genomic_DNA"/>
</dbReference>
<feature type="compositionally biased region" description="Gly residues" evidence="2">
    <location>
        <begin position="29"/>
        <end position="54"/>
    </location>
</feature>
<dbReference type="InterPro" id="IPR014784">
    <property type="entry name" value="Cu2_ascorb_mOase-like_C"/>
</dbReference>
<dbReference type="GO" id="GO:0016715">
    <property type="term" value="F:oxidoreductase activity, acting on paired donors, with incorporation or reduction of molecular oxygen, reduced ascorbate as one donor, and incorporation of one atom of oxygen"/>
    <property type="evidence" value="ECO:0007669"/>
    <property type="project" value="InterPro"/>
</dbReference>
<evidence type="ECO:0000313" key="4">
    <source>
        <dbReference type="EMBL" id="MDC3980175.1"/>
    </source>
</evidence>